<dbReference type="Gene3D" id="1.10.260.40">
    <property type="entry name" value="lambda repressor-like DNA-binding domains"/>
    <property type="match status" value="1"/>
</dbReference>
<keyword evidence="1" id="KW-0805">Transcription regulation</keyword>
<dbReference type="GO" id="GO:0003700">
    <property type="term" value="F:DNA-binding transcription factor activity"/>
    <property type="evidence" value="ECO:0007669"/>
    <property type="project" value="TreeGrafter"/>
</dbReference>
<evidence type="ECO:0000256" key="3">
    <source>
        <dbReference type="ARBA" id="ARBA00023163"/>
    </source>
</evidence>
<keyword evidence="2" id="KW-0238">DNA-binding</keyword>
<keyword evidence="3" id="KW-0804">Transcription</keyword>
<dbReference type="SMART" id="SM00354">
    <property type="entry name" value="HTH_LACI"/>
    <property type="match status" value="1"/>
</dbReference>
<dbReference type="GO" id="GO:0000976">
    <property type="term" value="F:transcription cis-regulatory region binding"/>
    <property type="evidence" value="ECO:0007669"/>
    <property type="project" value="TreeGrafter"/>
</dbReference>
<comment type="caution">
    <text evidence="5">The sequence shown here is derived from an EMBL/GenBank/DDBJ whole genome shotgun (WGS) entry which is preliminary data.</text>
</comment>
<dbReference type="Pfam" id="PF00356">
    <property type="entry name" value="LacI"/>
    <property type="match status" value="1"/>
</dbReference>
<accession>I0R5L9</accession>
<dbReference type="eggNOG" id="COG1609">
    <property type="taxonomic scope" value="Bacteria"/>
</dbReference>
<proteinExistence type="predicted"/>
<dbReference type="CDD" id="cd01392">
    <property type="entry name" value="HTH_LacI"/>
    <property type="match status" value="1"/>
</dbReference>
<feature type="non-terminal residue" evidence="5">
    <location>
        <position position="121"/>
    </location>
</feature>
<dbReference type="AlphaFoldDB" id="I0R5L9"/>
<dbReference type="InterPro" id="IPR000843">
    <property type="entry name" value="HTH_LacI"/>
</dbReference>
<evidence type="ECO:0000313" key="6">
    <source>
        <dbReference type="Proteomes" id="UP000005039"/>
    </source>
</evidence>
<evidence type="ECO:0000313" key="5">
    <source>
        <dbReference type="EMBL" id="EIC94977.1"/>
    </source>
</evidence>
<dbReference type="Proteomes" id="UP000005039">
    <property type="component" value="Unassembled WGS sequence"/>
</dbReference>
<feature type="domain" description="HTH lacI-type" evidence="4">
    <location>
        <begin position="5"/>
        <end position="49"/>
    </location>
</feature>
<protein>
    <submittedName>
        <fullName evidence="5">Bacterial regulatory protein, LacI family</fullName>
    </submittedName>
</protein>
<evidence type="ECO:0000259" key="4">
    <source>
        <dbReference type="PROSITE" id="PS50932"/>
    </source>
</evidence>
<dbReference type="PROSITE" id="PS50932">
    <property type="entry name" value="HTH_LACI_2"/>
    <property type="match status" value="1"/>
</dbReference>
<dbReference type="PANTHER" id="PTHR30146:SF148">
    <property type="entry name" value="HTH-TYPE TRANSCRIPTIONAL REPRESSOR PURR-RELATED"/>
    <property type="match status" value="1"/>
</dbReference>
<keyword evidence="6" id="KW-1185">Reference proteome</keyword>
<reference evidence="5 6" key="1">
    <citation type="submission" date="2012-03" db="EMBL/GenBank/DDBJ databases">
        <authorList>
            <person name="Durkin A.S."/>
            <person name="McCorrison J."/>
            <person name="Torralba M."/>
            <person name="Gillis M."/>
            <person name="Methe B."/>
            <person name="Sutton G."/>
            <person name="Nelson K.E."/>
        </authorList>
    </citation>
    <scope>NUCLEOTIDE SEQUENCE [LARGE SCALE GENOMIC DNA]</scope>
    <source>
        <strain evidence="5 6">F0468</strain>
    </source>
</reference>
<organism evidence="5 6">
    <name type="scientific">Lachnoanaerobaculum saburreum F0468</name>
    <dbReference type="NCBI Taxonomy" id="1095750"/>
    <lineage>
        <taxon>Bacteria</taxon>
        <taxon>Bacillati</taxon>
        <taxon>Bacillota</taxon>
        <taxon>Clostridia</taxon>
        <taxon>Lachnospirales</taxon>
        <taxon>Lachnospiraceae</taxon>
        <taxon>Lachnoanaerobaculum</taxon>
    </lineage>
</organism>
<dbReference type="InterPro" id="IPR010982">
    <property type="entry name" value="Lambda_DNA-bd_dom_sf"/>
</dbReference>
<dbReference type="RefSeq" id="WP_008754723.1">
    <property type="nucleotide sequence ID" value="NZ_AJGH01000106.1"/>
</dbReference>
<dbReference type="OrthoDB" id="2026446at2"/>
<name>I0R5L9_9FIRM</name>
<sequence length="121" mass="13662">MSQRVTLQDIADELGVSRNTVSKAINNTGLLSESTKKKVLAKAVKMGYKQFSYVDFDNVNKQLQAKNDKTEIALLTTWFLNGSHFSAPMLDKFQLEISKFGYSMSMHIIRDEDIQNLTLPA</sequence>
<dbReference type="PANTHER" id="PTHR30146">
    <property type="entry name" value="LACI-RELATED TRANSCRIPTIONAL REPRESSOR"/>
    <property type="match status" value="1"/>
</dbReference>
<evidence type="ECO:0000256" key="2">
    <source>
        <dbReference type="ARBA" id="ARBA00023125"/>
    </source>
</evidence>
<dbReference type="SUPFAM" id="SSF47413">
    <property type="entry name" value="lambda repressor-like DNA-binding domains"/>
    <property type="match status" value="1"/>
</dbReference>
<gene>
    <name evidence="5" type="ORF">HMPREF9970_0267</name>
</gene>
<evidence type="ECO:0000256" key="1">
    <source>
        <dbReference type="ARBA" id="ARBA00023015"/>
    </source>
</evidence>
<dbReference type="EMBL" id="AJGH01000106">
    <property type="protein sequence ID" value="EIC94977.1"/>
    <property type="molecule type" value="Genomic_DNA"/>
</dbReference>